<keyword evidence="2" id="KW-1185">Reference proteome</keyword>
<evidence type="ECO:0008006" key="3">
    <source>
        <dbReference type="Google" id="ProtNLM"/>
    </source>
</evidence>
<dbReference type="OrthoDB" id="2078336at2"/>
<evidence type="ECO:0000313" key="2">
    <source>
        <dbReference type="Proteomes" id="UP000240042"/>
    </source>
</evidence>
<sequence length="437" mass="48741">MWANITEEIKDGILDLSSGDSPQALVVGYSNTSSSEIQPFSRQSDVKKLFGNGPLSDHLTILQEYMKENSVLAMRTEGDIKGKTTLISSSGSAEITYDGDPLYDMLITITKKEEGFSVQIKHKQEYTFISENLEEDFFGINVTVGEDSEIGDWWKLKTTRPKSSLKALEQAIDKALEIYDINFIVIAQDSSVEEVSFWGRKSDNLFEEHKPAIFLLETTFDQEEDFTSAINQKIIDFKDISSRFVSVVAQAAYISTNQGKIWGSVLPACLGTLINSSVSKSIGATRDYVVQGISFPRNWTNLQSKTLDEARFITLRSYSGLKGLFWSNGITMADRTSDYRFLETVRTVFKAIKLARTASLPYIHAPASIIGIQNLVSAIRHSLSQMSSAHPKELTSFSVNVPAGQNFVNNGVLTEISLYGVPIIRKIVLNFGYKYEE</sequence>
<protein>
    <recommendedName>
        <fullName evidence="3">Phage tail sheath protein</fullName>
    </recommendedName>
</protein>
<dbReference type="Pfam" id="PF10758">
    <property type="entry name" value="DUF2586"/>
    <property type="match status" value="1"/>
</dbReference>
<organism evidence="1 2">
    <name type="scientific">Brevinema andersonii</name>
    <dbReference type="NCBI Taxonomy" id="34097"/>
    <lineage>
        <taxon>Bacteria</taxon>
        <taxon>Pseudomonadati</taxon>
        <taxon>Spirochaetota</taxon>
        <taxon>Spirochaetia</taxon>
        <taxon>Brevinematales</taxon>
        <taxon>Brevinemataceae</taxon>
        <taxon>Brevinema</taxon>
    </lineage>
</organism>
<dbReference type="AlphaFoldDB" id="A0A1I1DS99"/>
<dbReference type="STRING" id="34097.SAMN02745150_00628"/>
<accession>A0A1I1DS99</accession>
<reference evidence="2" key="1">
    <citation type="submission" date="2016-10" db="EMBL/GenBank/DDBJ databases">
        <authorList>
            <person name="Varghese N."/>
            <person name="Submissions S."/>
        </authorList>
    </citation>
    <scope>NUCLEOTIDE SEQUENCE [LARGE SCALE GENOMIC DNA]</scope>
    <source>
        <strain evidence="2">ATCC 43811</strain>
    </source>
</reference>
<name>A0A1I1DS99_BREAD</name>
<evidence type="ECO:0000313" key="1">
    <source>
        <dbReference type="EMBL" id="SFB75433.1"/>
    </source>
</evidence>
<gene>
    <name evidence="1" type="ORF">SAMN02745150_00628</name>
</gene>
<dbReference type="InterPro" id="IPR019694">
    <property type="entry name" value="Phage_HP1_Orf23"/>
</dbReference>
<dbReference type="EMBL" id="FOKY01000002">
    <property type="protein sequence ID" value="SFB75433.1"/>
    <property type="molecule type" value="Genomic_DNA"/>
</dbReference>
<dbReference type="Proteomes" id="UP000240042">
    <property type="component" value="Unassembled WGS sequence"/>
</dbReference>
<proteinExistence type="predicted"/>
<dbReference type="RefSeq" id="WP_092318532.1">
    <property type="nucleotide sequence ID" value="NZ_FOKY01000002.1"/>
</dbReference>